<dbReference type="PATRIC" id="fig|1341156.4.peg.3039"/>
<evidence type="ECO:0000313" key="3">
    <source>
        <dbReference type="Proteomes" id="UP000021369"/>
    </source>
</evidence>
<dbReference type="Proteomes" id="UP000021369">
    <property type="component" value="Unassembled WGS sequence"/>
</dbReference>
<name>A0A011VTR2_RUMAL</name>
<keyword evidence="1" id="KW-0472">Membrane</keyword>
<comment type="caution">
    <text evidence="2">The sequence shown here is derived from an EMBL/GenBank/DDBJ whole genome shotgun (WGS) entry which is preliminary data.</text>
</comment>
<dbReference type="AlphaFoldDB" id="A0A011VTR2"/>
<proteinExistence type="predicted"/>
<sequence>MNILIFIALISVLVIAVLTVLIIKKHKKIFTVVLCTVSILLCGGALWFFMPFKMLDVPSEQIRSVHLFNGRTGEGIDITEKEDIKKIAKAFEGVELRRKEASWRLGYYIHITFEFENGRTKDYIVNDTDNVTRGMIIYDVTSGCVDISILEDYLQ</sequence>
<feature type="transmembrane region" description="Helical" evidence="1">
    <location>
        <begin position="6"/>
        <end position="23"/>
    </location>
</feature>
<dbReference type="OrthoDB" id="9931791at2"/>
<organism evidence="2 3">
    <name type="scientific">Ruminococcus albus SY3</name>
    <dbReference type="NCBI Taxonomy" id="1341156"/>
    <lineage>
        <taxon>Bacteria</taxon>
        <taxon>Bacillati</taxon>
        <taxon>Bacillota</taxon>
        <taxon>Clostridia</taxon>
        <taxon>Eubacteriales</taxon>
        <taxon>Oscillospiraceae</taxon>
        <taxon>Ruminococcus</taxon>
    </lineage>
</organism>
<protein>
    <submittedName>
        <fullName evidence="2">Uncharacterized protein</fullName>
    </submittedName>
</protein>
<evidence type="ECO:0000313" key="2">
    <source>
        <dbReference type="EMBL" id="EXM38641.1"/>
    </source>
</evidence>
<feature type="transmembrane region" description="Helical" evidence="1">
    <location>
        <begin position="30"/>
        <end position="50"/>
    </location>
</feature>
<keyword evidence="1" id="KW-1133">Transmembrane helix</keyword>
<keyword evidence="3" id="KW-1185">Reference proteome</keyword>
<keyword evidence="1" id="KW-0812">Transmembrane</keyword>
<reference evidence="2 3" key="1">
    <citation type="submission" date="2013-06" db="EMBL/GenBank/DDBJ databases">
        <title>Rumen cellulosomics: divergent fiber-degrading strategies revealed by comparative genome-wide analysis of six Ruminococcal strains.</title>
        <authorList>
            <person name="Dassa B."/>
            <person name="Borovok I."/>
            <person name="Lamed R."/>
            <person name="Flint H."/>
            <person name="Yeoman C.J."/>
            <person name="White B."/>
            <person name="Bayer E.A."/>
        </authorList>
    </citation>
    <scope>NUCLEOTIDE SEQUENCE [LARGE SCALE GENOMIC DNA]</scope>
    <source>
        <strain evidence="2 3">SY3</strain>
    </source>
</reference>
<gene>
    <name evidence="2" type="ORF">RASY3_17190</name>
</gene>
<accession>A0A011VTR2</accession>
<dbReference type="RefSeq" id="WP_037290144.1">
    <property type="nucleotide sequence ID" value="NZ_JEOB01000004.1"/>
</dbReference>
<dbReference type="EMBL" id="JEOB01000004">
    <property type="protein sequence ID" value="EXM38641.1"/>
    <property type="molecule type" value="Genomic_DNA"/>
</dbReference>
<evidence type="ECO:0000256" key="1">
    <source>
        <dbReference type="SAM" id="Phobius"/>
    </source>
</evidence>